<comment type="caution">
    <text evidence="2">The sequence shown here is derived from an EMBL/GenBank/DDBJ whole genome shotgun (WGS) entry which is preliminary data.</text>
</comment>
<dbReference type="RefSeq" id="WP_343185857.1">
    <property type="nucleotide sequence ID" value="NZ_JBCITM010000007.1"/>
</dbReference>
<feature type="compositionally biased region" description="Polar residues" evidence="1">
    <location>
        <begin position="61"/>
        <end position="76"/>
    </location>
</feature>
<keyword evidence="3" id="KW-1185">Reference proteome</keyword>
<name>A0ABU9VWN2_9CLOT</name>
<evidence type="ECO:0000313" key="3">
    <source>
        <dbReference type="Proteomes" id="UP001407405"/>
    </source>
</evidence>
<feature type="compositionally biased region" description="Basic and acidic residues" evidence="1">
    <location>
        <begin position="82"/>
        <end position="98"/>
    </location>
</feature>
<evidence type="ECO:0000313" key="2">
    <source>
        <dbReference type="EMBL" id="MEN1760534.1"/>
    </source>
</evidence>
<accession>A0ABU9VWN2</accession>
<dbReference type="EMBL" id="JBCITM010000007">
    <property type="protein sequence ID" value="MEN1760534.1"/>
    <property type="molecule type" value="Genomic_DNA"/>
</dbReference>
<dbReference type="Proteomes" id="UP001407405">
    <property type="component" value="Unassembled WGS sequence"/>
</dbReference>
<feature type="region of interest" description="Disordered" evidence="1">
    <location>
        <begin position="51"/>
        <end position="98"/>
    </location>
</feature>
<reference evidence="2 3" key="1">
    <citation type="submission" date="2024-04" db="EMBL/GenBank/DDBJ databases">
        <title>Genome sequencing and metabolic network reconstruction of aminoacids and betaine degradation by Anoxynatronum sibiricum.</title>
        <authorList>
            <person name="Detkova E.N."/>
            <person name="Boltjanskaja Y.V."/>
            <person name="Mardanov A.V."/>
            <person name="Kevbrin V."/>
        </authorList>
    </citation>
    <scope>NUCLEOTIDE SEQUENCE [LARGE SCALE GENOMIC DNA]</scope>
    <source>
        <strain evidence="2 3">Z-7981</strain>
    </source>
</reference>
<organism evidence="2 3">
    <name type="scientific">Anoxynatronum sibiricum</name>
    <dbReference type="NCBI Taxonomy" id="210623"/>
    <lineage>
        <taxon>Bacteria</taxon>
        <taxon>Bacillati</taxon>
        <taxon>Bacillota</taxon>
        <taxon>Clostridia</taxon>
        <taxon>Eubacteriales</taxon>
        <taxon>Clostridiaceae</taxon>
        <taxon>Anoxynatronum</taxon>
    </lineage>
</organism>
<gene>
    <name evidence="2" type="ORF">AAIG11_08625</name>
</gene>
<protein>
    <submittedName>
        <fullName evidence="2">Uncharacterized protein</fullName>
    </submittedName>
</protein>
<evidence type="ECO:0000256" key="1">
    <source>
        <dbReference type="SAM" id="MobiDB-lite"/>
    </source>
</evidence>
<proteinExistence type="predicted"/>
<sequence>MFKPVGDGSGMEHLLQARGVVLPKAGGEGISAISKGEQTALGGRESCETCDSRKYKDQSDDPSVSFQSPTHISPEQASVKVRAHEHEHVRNEKARAQREGREVLYQTVVLHGGICPDCGKPYVAGGETRTVTRGSISAEDLKGQVVDTYI</sequence>